<evidence type="ECO:0000313" key="21">
    <source>
        <dbReference type="Proteomes" id="UP000095087"/>
    </source>
</evidence>
<evidence type="ECO:0000259" key="18">
    <source>
        <dbReference type="Pfam" id="PF00593"/>
    </source>
</evidence>
<dbReference type="Gene3D" id="2.40.170.20">
    <property type="entry name" value="TonB-dependent receptor, beta-barrel domain"/>
    <property type="match status" value="2"/>
</dbReference>
<evidence type="ECO:0000256" key="11">
    <source>
        <dbReference type="ARBA" id="ARBA00023136"/>
    </source>
</evidence>
<keyword evidence="11 14" id="KW-0472">Membrane</keyword>
<dbReference type="FunFam" id="2.170.130.10:FF:000001">
    <property type="entry name" value="Catecholate siderophore TonB-dependent receptor"/>
    <property type="match status" value="1"/>
</dbReference>
<proteinExistence type="inferred from homology"/>
<feature type="signal peptide" evidence="17">
    <location>
        <begin position="1"/>
        <end position="40"/>
    </location>
</feature>
<keyword evidence="13 14" id="KW-0998">Cell outer membrane</keyword>
<dbReference type="InterPro" id="IPR039426">
    <property type="entry name" value="TonB-dep_rcpt-like"/>
</dbReference>
<evidence type="ECO:0000256" key="5">
    <source>
        <dbReference type="ARBA" id="ARBA00022496"/>
    </source>
</evidence>
<evidence type="ECO:0000256" key="14">
    <source>
        <dbReference type="PROSITE-ProRule" id="PRU01360"/>
    </source>
</evidence>
<keyword evidence="10 15" id="KW-0798">TonB box</keyword>
<dbReference type="Gene3D" id="2.170.130.10">
    <property type="entry name" value="TonB-dependent receptor, plug domain"/>
    <property type="match status" value="1"/>
</dbReference>
<comment type="caution">
    <text evidence="20">The sequence shown here is derived from an EMBL/GenBank/DDBJ whole genome shotgun (WGS) entry which is preliminary data.</text>
</comment>
<keyword evidence="8" id="KW-0408">Iron</keyword>
<evidence type="ECO:0000256" key="17">
    <source>
        <dbReference type="SAM" id="SignalP"/>
    </source>
</evidence>
<dbReference type="EMBL" id="MASI01000003">
    <property type="protein sequence ID" value="ODA67545.1"/>
    <property type="molecule type" value="Genomic_DNA"/>
</dbReference>
<dbReference type="InterPro" id="IPR000531">
    <property type="entry name" value="Beta-barrel_TonB"/>
</dbReference>
<dbReference type="Proteomes" id="UP000095087">
    <property type="component" value="Unassembled WGS sequence"/>
</dbReference>
<evidence type="ECO:0000256" key="1">
    <source>
        <dbReference type="ARBA" id="ARBA00004571"/>
    </source>
</evidence>
<keyword evidence="4 14" id="KW-1134">Transmembrane beta strand</keyword>
<evidence type="ECO:0000256" key="13">
    <source>
        <dbReference type="ARBA" id="ARBA00023237"/>
    </source>
</evidence>
<evidence type="ECO:0000256" key="7">
    <source>
        <dbReference type="ARBA" id="ARBA00022729"/>
    </source>
</evidence>
<name>A0A1E2RZL0_9HYPH</name>
<dbReference type="InterPro" id="IPR012910">
    <property type="entry name" value="Plug_dom"/>
</dbReference>
<feature type="compositionally biased region" description="Low complexity" evidence="16">
    <location>
        <begin position="66"/>
        <end position="77"/>
    </location>
</feature>
<evidence type="ECO:0000256" key="9">
    <source>
        <dbReference type="ARBA" id="ARBA00023065"/>
    </source>
</evidence>
<keyword evidence="21" id="KW-1185">Reference proteome</keyword>
<dbReference type="Pfam" id="PF00593">
    <property type="entry name" value="TonB_dep_Rec_b-barrel"/>
    <property type="match status" value="1"/>
</dbReference>
<dbReference type="AlphaFoldDB" id="A0A1E2RZL0"/>
<dbReference type="CDD" id="cd01347">
    <property type="entry name" value="ligand_gated_channel"/>
    <property type="match status" value="1"/>
</dbReference>
<dbReference type="InterPro" id="IPR037066">
    <property type="entry name" value="Plug_dom_sf"/>
</dbReference>
<feature type="region of interest" description="Disordered" evidence="16">
    <location>
        <begin position="41"/>
        <end position="144"/>
    </location>
</feature>
<dbReference type="GO" id="GO:0015344">
    <property type="term" value="F:siderophore uptake transmembrane transporter activity"/>
    <property type="evidence" value="ECO:0007669"/>
    <property type="project" value="TreeGrafter"/>
</dbReference>
<keyword evidence="9" id="KW-0406">Ion transport</keyword>
<evidence type="ECO:0000256" key="6">
    <source>
        <dbReference type="ARBA" id="ARBA00022692"/>
    </source>
</evidence>
<keyword evidence="6 14" id="KW-0812">Transmembrane</keyword>
<dbReference type="STRING" id="1177755.A7A08_01579"/>
<evidence type="ECO:0000256" key="3">
    <source>
        <dbReference type="ARBA" id="ARBA00022448"/>
    </source>
</evidence>
<reference evidence="20 21" key="1">
    <citation type="submission" date="2016-07" db="EMBL/GenBank/DDBJ databases">
        <title>Draft genome sequence of Methyloligella halotolerans C2T (VKM B-2706T=CCUG 61687T=DSM 25045T), a halotolerant polyhydroxybutyrate accumulating methylotroph.</title>
        <authorList>
            <person name="Vasilenko O.V."/>
            <person name="Doronina N.V."/>
            <person name="Poroshina M.N."/>
            <person name="Tarlachkov S.V."/>
            <person name="Trotsenko Y.A."/>
        </authorList>
    </citation>
    <scope>NUCLEOTIDE SEQUENCE [LARGE SCALE GENOMIC DNA]</scope>
    <source>
        <strain evidence="20 21">VKM B-2706</strain>
    </source>
</reference>
<evidence type="ECO:0000256" key="8">
    <source>
        <dbReference type="ARBA" id="ARBA00023004"/>
    </source>
</evidence>
<feature type="domain" description="TonB-dependent receptor plug" evidence="19">
    <location>
        <begin position="164"/>
        <end position="267"/>
    </location>
</feature>
<feature type="domain" description="TonB-dependent receptor-like beta-barrel" evidence="18">
    <location>
        <begin position="593"/>
        <end position="900"/>
    </location>
</feature>
<evidence type="ECO:0000256" key="15">
    <source>
        <dbReference type="RuleBase" id="RU003357"/>
    </source>
</evidence>
<dbReference type="PANTHER" id="PTHR32552">
    <property type="entry name" value="FERRICHROME IRON RECEPTOR-RELATED"/>
    <property type="match status" value="1"/>
</dbReference>
<evidence type="ECO:0000259" key="19">
    <source>
        <dbReference type="Pfam" id="PF07715"/>
    </source>
</evidence>
<feature type="chain" id="PRO_5009116676" evidence="17">
    <location>
        <begin position="41"/>
        <end position="932"/>
    </location>
</feature>
<evidence type="ECO:0000256" key="4">
    <source>
        <dbReference type="ARBA" id="ARBA00022452"/>
    </source>
</evidence>
<evidence type="ECO:0000313" key="20">
    <source>
        <dbReference type="EMBL" id="ODA67545.1"/>
    </source>
</evidence>
<evidence type="ECO:0000256" key="10">
    <source>
        <dbReference type="ARBA" id="ARBA00023077"/>
    </source>
</evidence>
<dbReference type="InterPro" id="IPR036942">
    <property type="entry name" value="Beta-barrel_TonB_sf"/>
</dbReference>
<dbReference type="GO" id="GO:0015891">
    <property type="term" value="P:siderophore transport"/>
    <property type="evidence" value="ECO:0007669"/>
    <property type="project" value="UniProtKB-ARBA"/>
</dbReference>
<dbReference type="SUPFAM" id="SSF56935">
    <property type="entry name" value="Porins"/>
    <property type="match status" value="1"/>
</dbReference>
<accession>A0A1E2RZL0</accession>
<evidence type="ECO:0000256" key="2">
    <source>
        <dbReference type="ARBA" id="ARBA00009810"/>
    </source>
</evidence>
<dbReference type="PANTHER" id="PTHR32552:SF68">
    <property type="entry name" value="FERRICHROME OUTER MEMBRANE TRANSPORTER_PHAGE RECEPTOR"/>
    <property type="match status" value="1"/>
</dbReference>
<keyword evidence="3 14" id="KW-0813">Transport</keyword>
<dbReference type="Pfam" id="PF07715">
    <property type="entry name" value="Plug"/>
    <property type="match status" value="1"/>
</dbReference>
<dbReference type="PROSITE" id="PS52016">
    <property type="entry name" value="TONB_DEPENDENT_REC_3"/>
    <property type="match status" value="1"/>
</dbReference>
<comment type="subcellular location">
    <subcellularLocation>
        <location evidence="1 14">Cell outer membrane</location>
        <topology evidence="1 14">Multi-pass membrane protein</topology>
    </subcellularLocation>
</comment>
<keyword evidence="12 20" id="KW-0675">Receptor</keyword>
<gene>
    <name evidence="20" type="ORF">A7A08_01579</name>
</gene>
<keyword evidence="5" id="KW-0410">Iron transport</keyword>
<keyword evidence="7 17" id="KW-0732">Signal</keyword>
<organism evidence="20 21">
    <name type="scientific">Methyloligella halotolerans</name>
    <dbReference type="NCBI Taxonomy" id="1177755"/>
    <lineage>
        <taxon>Bacteria</taxon>
        <taxon>Pseudomonadati</taxon>
        <taxon>Pseudomonadota</taxon>
        <taxon>Alphaproteobacteria</taxon>
        <taxon>Hyphomicrobiales</taxon>
        <taxon>Hyphomicrobiaceae</taxon>
        <taxon>Methyloligella</taxon>
    </lineage>
</organism>
<sequence length="932" mass="100889">MIILNRVAAVKGGACARGQAAILMLLGIALSTGTVVQAQAQEPDASQGIQEEQPVQGAEISSPSDGEPIGPEGAPEGVQEQEASQGIELNPIVVEGDEPSPAAPPVRSARGTAPIQTAVPAPLPEPEPEGVERSTFGGEPTAYSPVEGYVATRSATGTKTDTPIMETPQSISVIGVEQMQDQGVQTLQEAVRYTPGVFADGFGLDTRNDYAIIRGIPAAYFIDGLQTQVVSGSNSNTIQIEPYALERIEVLRGPSSMLYGATSAGGIINGVSKRPTLEPFAEAGIDYGSFDFKQVRGDVSGPISEGSDWYYRITALGRRADTQVDYVDNDRFMIQPALSYRPDADTDVTFIANFRKDDGGSVQQFMPQAGTLYPNINGRIVPRDTFTGEPGDYYNTEQQSGTLLIDKTFNNKLKFHSGTRYTHTENEYDSTLPAPLTPARFSILNSPFANLLGTDLVIPDYAPFLDASQEEVARVRFVSNTETEVFNQDAYLTGEINTGRINHEITGGVDFMSFKEESSRADSLDNLLTSTSVNPGVVPAAEAAAFAQAYPIALAQIPSFVPPATAQALATQFANDYVAGLGINRQSVLQLAGYPGFQKNFNLYNPSYGPSDYQVDLGTFSPVDPNNLTLRENPTERQYQTGVYLQDQIRLGNWIGILGIRQDWVNIGFEGSPDTHEQATSGRAALMYEFDAGWAPYITWSQSFTPQPGQIVSDELFVRTNARAATPREGEQIEVGLKIQPDGSRFGLYMSAYQLTEENLVVSPDTLFETLIGAEVEAKGFEIEAIGNITDELKVIGAYSYTDAKYTDYPDPLGIKIGTQREGAPPHLASLWGIYTFSRGWLEGVSIGGGVRYIGEIEDVAVDITTGQRLEVTTPSVTLFDASLAYETDNWRWAVTAQNLEDTYYVLSCTAFRGDCAIGQARTVIGSATYKF</sequence>
<protein>
    <submittedName>
        <fullName evidence="20">Ferrichrome-iron receptor</fullName>
    </submittedName>
</protein>
<dbReference type="PATRIC" id="fig|1177755.3.peg.1586"/>
<dbReference type="GO" id="GO:0009279">
    <property type="term" value="C:cell outer membrane"/>
    <property type="evidence" value="ECO:0007669"/>
    <property type="project" value="UniProtKB-SubCell"/>
</dbReference>
<evidence type="ECO:0000256" key="16">
    <source>
        <dbReference type="SAM" id="MobiDB-lite"/>
    </source>
</evidence>
<evidence type="ECO:0000256" key="12">
    <source>
        <dbReference type="ARBA" id="ARBA00023170"/>
    </source>
</evidence>
<comment type="similarity">
    <text evidence="2 14 15">Belongs to the TonB-dependent receptor family.</text>
</comment>